<feature type="region of interest" description="Disordered" evidence="8">
    <location>
        <begin position="20"/>
        <end position="197"/>
    </location>
</feature>
<keyword evidence="3" id="KW-0698">rRNA processing</keyword>
<dbReference type="InterPro" id="IPR036322">
    <property type="entry name" value="WD40_repeat_dom_sf"/>
</dbReference>
<feature type="domain" description="BOP1 N-terminal" evidence="9">
    <location>
        <begin position="208"/>
        <end position="471"/>
    </location>
</feature>
<dbReference type="PROSITE" id="PS50294">
    <property type="entry name" value="WD_REPEATS_REGION"/>
    <property type="match status" value="1"/>
</dbReference>
<dbReference type="InterPro" id="IPR028598">
    <property type="entry name" value="BOP1/Erb1"/>
</dbReference>
<dbReference type="GO" id="GO:0000463">
    <property type="term" value="P:maturation of LSU-rRNA from tricistronic rRNA transcript (SSU-rRNA, 5.8S rRNA, LSU-rRNA)"/>
    <property type="evidence" value="ECO:0007669"/>
    <property type="project" value="TreeGrafter"/>
</dbReference>
<gene>
    <name evidence="11" type="primary">LOC111356776</name>
</gene>
<dbReference type="PROSITE" id="PS50082">
    <property type="entry name" value="WD_REPEATS_2"/>
    <property type="match status" value="1"/>
</dbReference>
<evidence type="ECO:0000256" key="5">
    <source>
        <dbReference type="ARBA" id="ARBA00022737"/>
    </source>
</evidence>
<feature type="compositionally biased region" description="Basic and acidic residues" evidence="8">
    <location>
        <begin position="160"/>
        <end position="170"/>
    </location>
</feature>
<accession>A0A9J7EEW1</accession>
<evidence type="ECO:0000256" key="1">
    <source>
        <dbReference type="ARBA" id="ARBA00004604"/>
    </source>
</evidence>
<keyword evidence="10" id="KW-1185">Reference proteome</keyword>
<evidence type="ECO:0000256" key="3">
    <source>
        <dbReference type="ARBA" id="ARBA00022552"/>
    </source>
</evidence>
<comment type="subcellular location">
    <subcellularLocation>
        <location evidence="1">Nucleus</location>
        <location evidence="1">Nucleolus</location>
    </subcellularLocation>
</comment>
<dbReference type="Pfam" id="PF08145">
    <property type="entry name" value="BOP1NT"/>
    <property type="match status" value="1"/>
</dbReference>
<keyword evidence="2" id="KW-0690">Ribosome biogenesis</keyword>
<organism evidence="10 11">
    <name type="scientific">Spodoptera litura</name>
    <name type="common">Asian cotton leafworm</name>
    <dbReference type="NCBI Taxonomy" id="69820"/>
    <lineage>
        <taxon>Eukaryota</taxon>
        <taxon>Metazoa</taxon>
        <taxon>Ecdysozoa</taxon>
        <taxon>Arthropoda</taxon>
        <taxon>Hexapoda</taxon>
        <taxon>Insecta</taxon>
        <taxon>Pterygota</taxon>
        <taxon>Neoptera</taxon>
        <taxon>Endopterygota</taxon>
        <taxon>Lepidoptera</taxon>
        <taxon>Glossata</taxon>
        <taxon>Ditrysia</taxon>
        <taxon>Noctuoidea</taxon>
        <taxon>Noctuidae</taxon>
        <taxon>Amphipyrinae</taxon>
        <taxon>Spodoptera</taxon>
    </lineage>
</organism>
<feature type="compositionally biased region" description="Acidic residues" evidence="8">
    <location>
        <begin position="97"/>
        <end position="119"/>
    </location>
</feature>
<keyword evidence="4 7" id="KW-0853">WD repeat</keyword>
<feature type="compositionally biased region" description="Pro residues" evidence="8">
    <location>
        <begin position="370"/>
        <end position="384"/>
    </location>
</feature>
<dbReference type="Gene3D" id="2.130.10.10">
    <property type="entry name" value="YVTN repeat-like/Quinoprotein amine dehydrogenase"/>
    <property type="match status" value="1"/>
</dbReference>
<dbReference type="RefSeq" id="XP_022827029.1">
    <property type="nucleotide sequence ID" value="XM_022971261.1"/>
</dbReference>
<feature type="compositionally biased region" description="Acidic residues" evidence="8">
    <location>
        <begin position="70"/>
        <end position="86"/>
    </location>
</feature>
<dbReference type="Proteomes" id="UP000301870">
    <property type="component" value="Chromosome 23"/>
</dbReference>
<evidence type="ECO:0000259" key="9">
    <source>
        <dbReference type="SMART" id="SM01035"/>
    </source>
</evidence>
<dbReference type="GO" id="GO:0030687">
    <property type="term" value="C:preribosome, large subunit precursor"/>
    <property type="evidence" value="ECO:0007669"/>
    <property type="project" value="TreeGrafter"/>
</dbReference>
<dbReference type="InterPro" id="IPR012953">
    <property type="entry name" value="BOP1_N_dom"/>
</dbReference>
<keyword evidence="5" id="KW-0677">Repeat</keyword>
<dbReference type="Pfam" id="PF00400">
    <property type="entry name" value="WD40"/>
    <property type="match status" value="1"/>
</dbReference>
<feature type="region of interest" description="Disordered" evidence="8">
    <location>
        <begin position="361"/>
        <end position="384"/>
    </location>
</feature>
<evidence type="ECO:0000256" key="8">
    <source>
        <dbReference type="SAM" id="MobiDB-lite"/>
    </source>
</evidence>
<protein>
    <submittedName>
        <fullName evidence="11">Ribosome biogenesis protein BOP1 homolog</fullName>
    </submittedName>
</protein>
<dbReference type="GO" id="GO:0070545">
    <property type="term" value="C:PeBoW complex"/>
    <property type="evidence" value="ECO:0007669"/>
    <property type="project" value="TreeGrafter"/>
</dbReference>
<dbReference type="SMART" id="SM01035">
    <property type="entry name" value="BOP1NT"/>
    <property type="match status" value="1"/>
</dbReference>
<evidence type="ECO:0000256" key="2">
    <source>
        <dbReference type="ARBA" id="ARBA00022517"/>
    </source>
</evidence>
<evidence type="ECO:0000313" key="10">
    <source>
        <dbReference type="Proteomes" id="UP000301870"/>
    </source>
</evidence>
<proteinExistence type="predicted"/>
<dbReference type="PANTHER" id="PTHR17605">
    <property type="entry name" value="RIBOSOME BIOGENESIS PROTEIN BOP1 BLOCK OF PROLIFERATION 1 PROTEIN"/>
    <property type="match status" value="1"/>
</dbReference>
<dbReference type="GO" id="GO:0043021">
    <property type="term" value="F:ribonucleoprotein complex binding"/>
    <property type="evidence" value="ECO:0007669"/>
    <property type="project" value="TreeGrafter"/>
</dbReference>
<reference evidence="11" key="1">
    <citation type="submission" date="2025-08" db="UniProtKB">
        <authorList>
            <consortium name="RefSeq"/>
        </authorList>
    </citation>
    <scope>IDENTIFICATION</scope>
    <source>
        <strain evidence="11">Ishihara</strain>
        <tissue evidence="11">Whole body</tissue>
    </source>
</reference>
<dbReference type="InterPro" id="IPR001680">
    <property type="entry name" value="WD40_rpt"/>
</dbReference>
<dbReference type="InterPro" id="IPR015943">
    <property type="entry name" value="WD40/YVTN_repeat-like_dom_sf"/>
</dbReference>
<evidence type="ECO:0000256" key="4">
    <source>
        <dbReference type="ARBA" id="ARBA00022574"/>
    </source>
</evidence>
<evidence type="ECO:0000256" key="6">
    <source>
        <dbReference type="ARBA" id="ARBA00023242"/>
    </source>
</evidence>
<dbReference type="SUPFAM" id="SSF50978">
    <property type="entry name" value="WD40 repeat-like"/>
    <property type="match status" value="1"/>
</dbReference>
<dbReference type="GeneID" id="111356776"/>
<feature type="compositionally biased region" description="Low complexity" evidence="8">
    <location>
        <begin position="87"/>
        <end position="96"/>
    </location>
</feature>
<dbReference type="PANTHER" id="PTHR17605:SF0">
    <property type="entry name" value="RIBOSOME BIOGENESIS PROTEIN BOP1"/>
    <property type="match status" value="1"/>
</dbReference>
<dbReference type="KEGG" id="sliu:111356776"/>
<sequence>MPPFKKGLLKRKVDAENLEQNDRLNTFNQTEDSEQEDLITGELDAASDTTDSEHEDETEVTSDHERDEVLFDDSADSTFGDDEQADDASSSSSNVTDSEDDDDGESEEEDDDSDSEADSGAESGPARPSGDSGSDEDRAAPRPAGRVKIKPDAANQRTDTSIDRLADSVHKATVNTQPVTQKDEYSSGDTSDEEDRRNTVGDVPLWWYREYTHVGYDLDGRRIIKPPQRDQIDEFLKKCEDPDFWRTVRDPNTGQDVVLSRQDLELLRRVRAGLAPAAPRDEYAPWLDWFSRDVLATPLRAFPDHKRSFVPSRDEARAVGRLVHALRMGWAKTRRQLADERRQRRHKPFYDLWGAGGAEPRGLQRHIPAPRRPPPSHAESYNPPPEYLLDAQELKEWNKLSETPWKRKYTFLPTRHASLRAVPAYERFTRERFLRCLDLYLAPRAIKMRLTIGPEALVPKLPSPRELQPFPTFEAQVMRGHAGLVRSLDFDPSGQYIASAGDDGSVRGQYTTHYRHHFPPRARTVQWCSYRCYIIIVFFLIFT</sequence>
<dbReference type="AlphaFoldDB" id="A0A9J7EEW1"/>
<dbReference type="OrthoDB" id="5571054at2759"/>
<evidence type="ECO:0000313" key="11">
    <source>
        <dbReference type="RefSeq" id="XP_022827029.1"/>
    </source>
</evidence>
<feature type="repeat" description="WD" evidence="7">
    <location>
        <begin position="478"/>
        <end position="507"/>
    </location>
</feature>
<name>A0A9J7EEW1_SPOLT</name>
<keyword evidence="6" id="KW-0539">Nucleus</keyword>
<evidence type="ECO:0000256" key="7">
    <source>
        <dbReference type="PROSITE-ProRule" id="PRU00221"/>
    </source>
</evidence>